<accession>A0A197JKV1</accession>
<evidence type="ECO:0000313" key="2">
    <source>
        <dbReference type="EMBL" id="OAQ24984.1"/>
    </source>
</evidence>
<protein>
    <submittedName>
        <fullName evidence="2">Uncharacterized protein</fullName>
    </submittedName>
</protein>
<keyword evidence="1" id="KW-0472">Membrane</keyword>
<dbReference type="EMBL" id="KV442085">
    <property type="protein sequence ID" value="OAQ24984.1"/>
    <property type="molecule type" value="Genomic_DNA"/>
</dbReference>
<keyword evidence="1" id="KW-1133">Transmembrane helix</keyword>
<proteinExistence type="predicted"/>
<feature type="transmembrane region" description="Helical" evidence="1">
    <location>
        <begin position="72"/>
        <end position="89"/>
    </location>
</feature>
<organism evidence="2 3">
    <name type="scientific">Linnemannia elongata AG-77</name>
    <dbReference type="NCBI Taxonomy" id="1314771"/>
    <lineage>
        <taxon>Eukaryota</taxon>
        <taxon>Fungi</taxon>
        <taxon>Fungi incertae sedis</taxon>
        <taxon>Mucoromycota</taxon>
        <taxon>Mortierellomycotina</taxon>
        <taxon>Mortierellomycetes</taxon>
        <taxon>Mortierellales</taxon>
        <taxon>Mortierellaceae</taxon>
        <taxon>Linnemannia</taxon>
    </lineage>
</organism>
<keyword evidence="3" id="KW-1185">Reference proteome</keyword>
<evidence type="ECO:0000313" key="3">
    <source>
        <dbReference type="Proteomes" id="UP000078512"/>
    </source>
</evidence>
<dbReference type="Proteomes" id="UP000078512">
    <property type="component" value="Unassembled WGS sequence"/>
</dbReference>
<reference evidence="2 3" key="1">
    <citation type="submission" date="2016-05" db="EMBL/GenBank/DDBJ databases">
        <title>Genome sequencing reveals origins of a unique bacterial endosymbiosis in the earliest lineages of terrestrial Fungi.</title>
        <authorList>
            <consortium name="DOE Joint Genome Institute"/>
            <person name="Uehling J."/>
            <person name="Gryganskyi A."/>
            <person name="Hameed K."/>
            <person name="Tschaplinski T."/>
            <person name="Misztal P."/>
            <person name="Wu S."/>
            <person name="Desiro A."/>
            <person name="Vande Pol N."/>
            <person name="Du Z.-Y."/>
            <person name="Zienkiewicz A."/>
            <person name="Zienkiewicz K."/>
            <person name="Morin E."/>
            <person name="Tisserant E."/>
            <person name="Splivallo R."/>
            <person name="Hainaut M."/>
            <person name="Henrissat B."/>
            <person name="Ohm R."/>
            <person name="Kuo A."/>
            <person name="Yan J."/>
            <person name="Lipzen A."/>
            <person name="Nolan M."/>
            <person name="Labutti K."/>
            <person name="Barry K."/>
            <person name="Goldstein A."/>
            <person name="Labbe J."/>
            <person name="Schadt C."/>
            <person name="Tuskan G."/>
            <person name="Grigoriev I."/>
            <person name="Martin F."/>
            <person name="Vilgalys R."/>
            <person name="Bonito G."/>
        </authorList>
    </citation>
    <scope>NUCLEOTIDE SEQUENCE [LARGE SCALE GENOMIC DNA]</scope>
    <source>
        <strain evidence="2 3">AG-77</strain>
    </source>
</reference>
<feature type="transmembrane region" description="Helical" evidence="1">
    <location>
        <begin position="110"/>
        <end position="133"/>
    </location>
</feature>
<evidence type="ECO:0000256" key="1">
    <source>
        <dbReference type="SAM" id="Phobius"/>
    </source>
</evidence>
<keyword evidence="1" id="KW-0812">Transmembrane</keyword>
<dbReference type="AlphaFoldDB" id="A0A197JKV1"/>
<sequence length="177" mass="20013">MTKSFLCLSFCTPLLPFPAKKENALEKRINVNALCPCFFIASKHHFPTKWPTIVASFFHPLFFILQGNGEGYITYIGRFFSSKIAQLLLSRMTATKTKKKGARRTMRFKLGVFCVVFCLCVFVCLYVCMYGFVCMQDRICAGPRSSTTDPLSLSLPLCVCVCISSYSFPSYSLHPLF</sequence>
<name>A0A197JKV1_9FUNG</name>
<gene>
    <name evidence="2" type="ORF">K457DRAFT_795584</name>
</gene>